<comment type="similarity">
    <text evidence="3">Belongs to the FliN/MopA/SpaO family.</text>
</comment>
<keyword evidence="7" id="KW-0145">Chemotaxis</keyword>
<proteinExistence type="inferred from homology"/>
<dbReference type="InterPro" id="IPR001543">
    <property type="entry name" value="FliN-like_C"/>
</dbReference>
<gene>
    <name evidence="13" type="ORF">AMOR_33590</name>
</gene>
<evidence type="ECO:0000256" key="10">
    <source>
        <dbReference type="ARBA" id="ARBA00023143"/>
    </source>
</evidence>
<evidence type="ECO:0000256" key="8">
    <source>
        <dbReference type="ARBA" id="ARBA00022779"/>
    </source>
</evidence>
<keyword evidence="9" id="KW-0472">Membrane</keyword>
<evidence type="ECO:0000256" key="4">
    <source>
        <dbReference type="ARBA" id="ARBA00011049"/>
    </source>
</evidence>
<evidence type="ECO:0000256" key="5">
    <source>
        <dbReference type="ARBA" id="ARBA00021898"/>
    </source>
</evidence>
<feature type="domain" description="Flagellar motor switch protein FliN-like C-terminal" evidence="12">
    <location>
        <begin position="255"/>
        <end position="322"/>
    </location>
</feature>
<keyword evidence="8" id="KW-0283">Flagellar rotation</keyword>
<dbReference type="EMBL" id="AP025591">
    <property type="protein sequence ID" value="BDG04363.1"/>
    <property type="molecule type" value="Genomic_DNA"/>
</dbReference>
<dbReference type="InterPro" id="IPR001172">
    <property type="entry name" value="FliN_T3SS_HrcQb"/>
</dbReference>
<evidence type="ECO:0000256" key="6">
    <source>
        <dbReference type="ARBA" id="ARBA00022475"/>
    </source>
</evidence>
<keyword evidence="10" id="KW-0975">Bacterial flagellum</keyword>
<evidence type="ECO:0000256" key="11">
    <source>
        <dbReference type="ARBA" id="ARBA00025044"/>
    </source>
</evidence>
<dbReference type="PANTHER" id="PTHR30034">
    <property type="entry name" value="FLAGELLAR MOTOR SWITCH PROTEIN FLIM"/>
    <property type="match status" value="1"/>
</dbReference>
<evidence type="ECO:0000256" key="2">
    <source>
        <dbReference type="ARBA" id="ARBA00004202"/>
    </source>
</evidence>
<dbReference type="SUPFAM" id="SSF101801">
    <property type="entry name" value="Surface presentation of antigens (SPOA)"/>
    <property type="match status" value="1"/>
</dbReference>
<dbReference type="Gene3D" id="2.30.330.10">
    <property type="entry name" value="SpoA-like"/>
    <property type="match status" value="2"/>
</dbReference>
<protein>
    <recommendedName>
        <fullName evidence="5">Flagellar motor switch protein FliM</fullName>
    </recommendedName>
</protein>
<evidence type="ECO:0000259" key="12">
    <source>
        <dbReference type="Pfam" id="PF01052"/>
    </source>
</evidence>
<dbReference type="PANTHER" id="PTHR30034:SF6">
    <property type="entry name" value="YOP PROTEINS TRANSLOCATION PROTEIN Q"/>
    <property type="match status" value="1"/>
</dbReference>
<evidence type="ECO:0000256" key="1">
    <source>
        <dbReference type="ARBA" id="ARBA00004117"/>
    </source>
</evidence>
<dbReference type="InterPro" id="IPR028976">
    <property type="entry name" value="CheC-like_sf"/>
</dbReference>
<evidence type="ECO:0000313" key="14">
    <source>
        <dbReference type="Proteomes" id="UP001162891"/>
    </source>
</evidence>
<organism evidence="13 14">
    <name type="scientific">Anaeromyxobacter oryzae</name>
    <dbReference type="NCBI Taxonomy" id="2918170"/>
    <lineage>
        <taxon>Bacteria</taxon>
        <taxon>Pseudomonadati</taxon>
        <taxon>Myxococcota</taxon>
        <taxon>Myxococcia</taxon>
        <taxon>Myxococcales</taxon>
        <taxon>Cystobacterineae</taxon>
        <taxon>Anaeromyxobacteraceae</taxon>
        <taxon>Anaeromyxobacter</taxon>
    </lineage>
</organism>
<evidence type="ECO:0000256" key="9">
    <source>
        <dbReference type="ARBA" id="ARBA00023136"/>
    </source>
</evidence>
<dbReference type="Pfam" id="PF01052">
    <property type="entry name" value="FliMN_C"/>
    <property type="match status" value="1"/>
</dbReference>
<dbReference type="Gene3D" id="3.40.1550.10">
    <property type="entry name" value="CheC-like"/>
    <property type="match status" value="1"/>
</dbReference>
<dbReference type="RefSeq" id="WP_248352722.1">
    <property type="nucleotide sequence ID" value="NZ_AP025591.1"/>
</dbReference>
<comment type="function">
    <text evidence="11">FliM is one of three proteins (FliG, FliN, FliM) that forms the rotor-mounted switch complex (C ring), located at the base of the basal body. This complex interacts with the CheY and CheZ chemotaxis proteins, in addition to contacting components of the motor that determine the direction of flagellar rotation.</text>
</comment>
<keyword evidence="14" id="KW-1185">Reference proteome</keyword>
<evidence type="ECO:0000256" key="7">
    <source>
        <dbReference type="ARBA" id="ARBA00022500"/>
    </source>
</evidence>
<evidence type="ECO:0000256" key="3">
    <source>
        <dbReference type="ARBA" id="ARBA00009226"/>
    </source>
</evidence>
<sequence length="326" mass="32302">MPLPFELPALSRGHAELTAAARATGAEVARAAAAELAAVLGAPVMVSARTVPGPAAPRALVARLALDLAALPAPAVLEVDSALAVAVVNRLAGGDGAPEPAAVLTPVEASAVELLALAALEGACAAPAVDALLAPRLARGVREPAGALAIELDVDAGGARGHARLLVPPAALRALAGAPDPAASPVSLPVSFRRGTAALGPGDLDALAPGDVVVVDEAATGTASLVLPGGARATGRLEDDGTFHVEETTMTGRMAELPVTLEIELARVELTLGELARLEPGAALPLALDRRGLVTLRAGDRAVARGELVDVEGSVGVRILSVEGAP</sequence>
<dbReference type="InterPro" id="IPR036429">
    <property type="entry name" value="SpoA-like_sf"/>
</dbReference>
<dbReference type="PRINTS" id="PR00956">
    <property type="entry name" value="FLGMOTORFLIN"/>
</dbReference>
<comment type="subcellular location">
    <subcellularLocation>
        <location evidence="1">Bacterial flagellum basal body</location>
    </subcellularLocation>
    <subcellularLocation>
        <location evidence="2">Cell membrane</location>
        <topology evidence="2">Peripheral membrane protein</topology>
    </subcellularLocation>
</comment>
<accession>A0ABM7WXW3</accession>
<keyword evidence="6" id="KW-1003">Cell membrane</keyword>
<evidence type="ECO:0000313" key="13">
    <source>
        <dbReference type="EMBL" id="BDG04363.1"/>
    </source>
</evidence>
<dbReference type="Proteomes" id="UP001162891">
    <property type="component" value="Chromosome"/>
</dbReference>
<comment type="similarity">
    <text evidence="4">Belongs to the FliM family.</text>
</comment>
<name>A0ABM7WXW3_9BACT</name>
<reference evidence="14" key="1">
    <citation type="journal article" date="2022" name="Int. J. Syst. Evol. Microbiol.">
        <title>Anaeromyxobacter oryzae sp. nov., Anaeromyxobacter diazotrophicus sp. nov. and Anaeromyxobacter paludicola sp. nov., isolated from paddy soils.</title>
        <authorList>
            <person name="Itoh H."/>
            <person name="Xu Z."/>
            <person name="Mise K."/>
            <person name="Masuda Y."/>
            <person name="Ushijima N."/>
            <person name="Hayakawa C."/>
            <person name="Shiratori Y."/>
            <person name="Senoo K."/>
        </authorList>
    </citation>
    <scope>NUCLEOTIDE SEQUENCE [LARGE SCALE GENOMIC DNA]</scope>
    <source>
        <strain evidence="14">Red232</strain>
    </source>
</reference>